<dbReference type="SUPFAM" id="SSF103486">
    <property type="entry name" value="V-type ATP synthase subunit C"/>
    <property type="match status" value="1"/>
</dbReference>
<dbReference type="KEGG" id="nam:NAMH_0031"/>
<dbReference type="PANTHER" id="PTHR38682">
    <property type="entry name" value="V-TYPE ATP SYNTHASE SUBUNIT C"/>
    <property type="match status" value="1"/>
</dbReference>
<organism evidence="3 4">
    <name type="scientific">Nautilia profundicola (strain ATCC BAA-1463 / DSM 18972 / AmH)</name>
    <dbReference type="NCBI Taxonomy" id="598659"/>
    <lineage>
        <taxon>Bacteria</taxon>
        <taxon>Pseudomonadati</taxon>
        <taxon>Campylobacterota</taxon>
        <taxon>Epsilonproteobacteria</taxon>
        <taxon>Nautiliales</taxon>
        <taxon>Nautiliaceae</taxon>
        <taxon>Nautilia</taxon>
    </lineage>
</organism>
<dbReference type="STRING" id="598659.NAMH_0031"/>
<dbReference type="InterPro" id="IPR036079">
    <property type="entry name" value="ATPase_csu/dsu_sf"/>
</dbReference>
<dbReference type="HOGENOM" id="CLU_993395_0_0_7"/>
<proteinExistence type="predicted"/>
<protein>
    <recommendedName>
        <fullName evidence="5">V-type ATP synthase subunit C</fullName>
    </recommendedName>
</protein>
<dbReference type="Proteomes" id="UP000000448">
    <property type="component" value="Chromosome"/>
</dbReference>
<sequence>MRPLKYAYINALVRSLKSAFLDPDKLLTAENKADLFNILTSTHYDKILTTPENLYNDIDFHFKKLYKKITKPLNKNEKELFTLFFSNKKIDKVTALHIKKSIDKISLKERQEFKEIIGGYFDLINIFTVLKYKIIYSLKIEDFFPYLLPYGNIDKNALQKLSSSENLYEFAQNLQDIISLPSKNYSFTSLKKELFVNYYESLNKVWFGYPFKLSVPFVFLVLKKREIFNIKAVFTAFSYNISKKEIKDMVM</sequence>
<dbReference type="EMBL" id="CP001279">
    <property type="protein sequence ID" value="ACM93421.1"/>
    <property type="molecule type" value="Genomic_DNA"/>
</dbReference>
<name>B9L765_NAUPA</name>
<evidence type="ECO:0000256" key="2">
    <source>
        <dbReference type="ARBA" id="ARBA00023065"/>
    </source>
</evidence>
<keyword evidence="4" id="KW-1185">Reference proteome</keyword>
<dbReference type="Gene3D" id="1.10.132.50">
    <property type="entry name" value="ATP synthase (C/AC39) subunit, domain 3"/>
    <property type="match status" value="2"/>
</dbReference>
<keyword evidence="1" id="KW-0813">Transport</keyword>
<dbReference type="GO" id="GO:0046961">
    <property type="term" value="F:proton-transporting ATPase activity, rotational mechanism"/>
    <property type="evidence" value="ECO:0007669"/>
    <property type="project" value="InterPro"/>
</dbReference>
<dbReference type="AlphaFoldDB" id="B9L765"/>
<dbReference type="PANTHER" id="PTHR38682:SF1">
    <property type="entry name" value="V-TYPE ATP SYNTHASE SUBUNIT C"/>
    <property type="match status" value="1"/>
</dbReference>
<dbReference type="Pfam" id="PF01992">
    <property type="entry name" value="vATP-synt_AC39"/>
    <property type="match status" value="1"/>
</dbReference>
<keyword evidence="2" id="KW-0406">Ion transport</keyword>
<dbReference type="OrthoDB" id="12298at2"/>
<accession>B9L765</accession>
<dbReference type="eggNOG" id="COG1527">
    <property type="taxonomic scope" value="Bacteria"/>
</dbReference>
<evidence type="ECO:0000256" key="1">
    <source>
        <dbReference type="ARBA" id="ARBA00022448"/>
    </source>
</evidence>
<dbReference type="InterPro" id="IPR044911">
    <property type="entry name" value="V-type_ATPase_csu/dsu_dom_3"/>
</dbReference>
<dbReference type="RefSeq" id="WP_015902473.1">
    <property type="nucleotide sequence ID" value="NC_012115.1"/>
</dbReference>
<reference evidence="3 4" key="1">
    <citation type="journal article" date="2009" name="PLoS Genet.">
        <title>Adaptations to submarine hydrothermal environments exemplified by the genome of Nautilia profundicola.</title>
        <authorList>
            <person name="Campbell B.J."/>
            <person name="Smith J.L."/>
            <person name="Hanson T.E."/>
            <person name="Klotz M.G."/>
            <person name="Stein L.Y."/>
            <person name="Lee C.K."/>
            <person name="Wu D."/>
            <person name="Robinson J.M."/>
            <person name="Khouri H.M."/>
            <person name="Eisen J.A."/>
            <person name="Cary S.C."/>
        </authorList>
    </citation>
    <scope>NUCLEOTIDE SEQUENCE [LARGE SCALE GENOMIC DNA]</scope>
    <source>
        <strain evidence="4">ATCC BAA-1463 / DSM 18972 / AmH</strain>
    </source>
</reference>
<dbReference type="InterPro" id="IPR002843">
    <property type="entry name" value="ATPase_V0-cplx_csu/dsu"/>
</dbReference>
<evidence type="ECO:0000313" key="4">
    <source>
        <dbReference type="Proteomes" id="UP000000448"/>
    </source>
</evidence>
<dbReference type="InterPro" id="IPR050873">
    <property type="entry name" value="V-ATPase_V0D/AC39_subunit"/>
</dbReference>
<evidence type="ECO:0000313" key="3">
    <source>
        <dbReference type="EMBL" id="ACM93421.1"/>
    </source>
</evidence>
<evidence type="ECO:0008006" key="5">
    <source>
        <dbReference type="Google" id="ProtNLM"/>
    </source>
</evidence>
<gene>
    <name evidence="3" type="ordered locus">NAMH_0031</name>
</gene>